<feature type="region of interest" description="Disordered" evidence="1">
    <location>
        <begin position="394"/>
        <end position="421"/>
    </location>
</feature>
<feature type="non-terminal residue" evidence="2">
    <location>
        <position position="1"/>
    </location>
</feature>
<gene>
    <name evidence="2" type="ORF">JAAARDRAFT_51945</name>
</gene>
<feature type="compositionally biased region" description="Polar residues" evidence="1">
    <location>
        <begin position="396"/>
        <end position="415"/>
    </location>
</feature>
<keyword evidence="3" id="KW-1185">Reference proteome</keyword>
<evidence type="ECO:0000313" key="3">
    <source>
        <dbReference type="Proteomes" id="UP000027265"/>
    </source>
</evidence>
<feature type="compositionally biased region" description="Acidic residues" evidence="1">
    <location>
        <begin position="235"/>
        <end position="256"/>
    </location>
</feature>
<organism evidence="2 3">
    <name type="scientific">Jaapia argillacea MUCL 33604</name>
    <dbReference type="NCBI Taxonomy" id="933084"/>
    <lineage>
        <taxon>Eukaryota</taxon>
        <taxon>Fungi</taxon>
        <taxon>Dikarya</taxon>
        <taxon>Basidiomycota</taxon>
        <taxon>Agaricomycotina</taxon>
        <taxon>Agaricomycetes</taxon>
        <taxon>Agaricomycetidae</taxon>
        <taxon>Jaapiales</taxon>
        <taxon>Jaapiaceae</taxon>
        <taxon>Jaapia</taxon>
    </lineage>
</organism>
<name>A0A067P1Z6_9AGAM</name>
<dbReference type="AlphaFoldDB" id="A0A067P1Z6"/>
<proteinExistence type="predicted"/>
<dbReference type="InParanoid" id="A0A067P1Z6"/>
<dbReference type="HOGENOM" id="CLU_505433_0_0_1"/>
<dbReference type="Proteomes" id="UP000027265">
    <property type="component" value="Unassembled WGS sequence"/>
</dbReference>
<sequence length="558" mass="62144">DDRAAARLFCSKTLAYIVEKFPEDVGLAVYLFLFGDLIDAFESRKISHHERVKMVLQAKFFKDLWKACLHEGGYSEKKYYLSHEADDICDILINGYLSLVIIHRDHLEQLFPFLPWLVGTGGNEHIFGELRKEIPDFRMLDVLHTVPKIEVSLVAACRARLHRSDSKRTASGYQHTYFGAEDADLRLLAEFPSDSDISAAATAAYEEAISLWQLLGYNSSGLRAVEQELSPMVGDSDEDNNDDVDDDREEEVEDCPNDASQLQATLDETAEYSASRDANDTALDECNFAALAMRMENETRIQQLPDEDPEAMEAIRQSLARVMSAIATFDSDVYTELQKIVPHPAPTTISETTGEPVRSQLSDIEEVHQLPPIPPPMVETMDLQILVQLRRRHETQSTANSVRTGKAAATSSEPSSPDLRREVNSQRYALAKRIHEIVRCDQSNGSAAGQTRQFRWTKTAMGSTAEDDVQESGNSANAKSAAQAGASAIIRKRRQHFAALKCKEVVSAAKIGLVAKLQDKMFVIVMVESQLFIGQVLTMYQKGGGKHGKHSWVSETDS</sequence>
<protein>
    <submittedName>
        <fullName evidence="2">Uncharacterized protein</fullName>
    </submittedName>
</protein>
<feature type="non-terminal residue" evidence="2">
    <location>
        <position position="558"/>
    </location>
</feature>
<accession>A0A067P1Z6</accession>
<dbReference type="EMBL" id="KL197934">
    <property type="protein sequence ID" value="KDQ48923.1"/>
    <property type="molecule type" value="Genomic_DNA"/>
</dbReference>
<dbReference type="OrthoDB" id="73076at2759"/>
<feature type="region of interest" description="Disordered" evidence="1">
    <location>
        <begin position="230"/>
        <end position="257"/>
    </location>
</feature>
<reference evidence="3" key="1">
    <citation type="journal article" date="2014" name="Proc. Natl. Acad. Sci. U.S.A.">
        <title>Extensive sampling of basidiomycete genomes demonstrates inadequacy of the white-rot/brown-rot paradigm for wood decay fungi.</title>
        <authorList>
            <person name="Riley R."/>
            <person name="Salamov A.A."/>
            <person name="Brown D.W."/>
            <person name="Nagy L.G."/>
            <person name="Floudas D."/>
            <person name="Held B.W."/>
            <person name="Levasseur A."/>
            <person name="Lombard V."/>
            <person name="Morin E."/>
            <person name="Otillar R."/>
            <person name="Lindquist E.A."/>
            <person name="Sun H."/>
            <person name="LaButti K.M."/>
            <person name="Schmutz J."/>
            <person name="Jabbour D."/>
            <person name="Luo H."/>
            <person name="Baker S.E."/>
            <person name="Pisabarro A.G."/>
            <person name="Walton J.D."/>
            <person name="Blanchette R.A."/>
            <person name="Henrissat B."/>
            <person name="Martin F."/>
            <person name="Cullen D."/>
            <person name="Hibbett D.S."/>
            <person name="Grigoriev I.V."/>
        </authorList>
    </citation>
    <scope>NUCLEOTIDE SEQUENCE [LARGE SCALE GENOMIC DNA]</scope>
    <source>
        <strain evidence="3">MUCL 33604</strain>
    </source>
</reference>
<evidence type="ECO:0000256" key="1">
    <source>
        <dbReference type="SAM" id="MobiDB-lite"/>
    </source>
</evidence>
<evidence type="ECO:0000313" key="2">
    <source>
        <dbReference type="EMBL" id="KDQ48923.1"/>
    </source>
</evidence>